<dbReference type="GO" id="GO:0000271">
    <property type="term" value="P:polysaccharide biosynthetic process"/>
    <property type="evidence" value="ECO:0007669"/>
    <property type="project" value="UniProtKB-KW"/>
</dbReference>
<evidence type="ECO:0000313" key="10">
    <source>
        <dbReference type="EMBL" id="RPF71443.1"/>
    </source>
</evidence>
<keyword evidence="4 8" id="KW-0812">Transmembrane</keyword>
<evidence type="ECO:0000256" key="1">
    <source>
        <dbReference type="ARBA" id="ARBA00004141"/>
    </source>
</evidence>
<organism evidence="10 11">
    <name type="scientific">Aurantiacibacter spongiae</name>
    <dbReference type="NCBI Taxonomy" id="2488860"/>
    <lineage>
        <taxon>Bacteria</taxon>
        <taxon>Pseudomonadati</taxon>
        <taxon>Pseudomonadota</taxon>
        <taxon>Alphaproteobacteria</taxon>
        <taxon>Sphingomonadales</taxon>
        <taxon>Erythrobacteraceae</taxon>
        <taxon>Aurantiacibacter</taxon>
    </lineage>
</organism>
<evidence type="ECO:0000256" key="7">
    <source>
        <dbReference type="ARBA" id="ARBA00023169"/>
    </source>
</evidence>
<dbReference type="PANTHER" id="PTHR30576:SF0">
    <property type="entry name" value="UNDECAPRENYL-PHOSPHATE N-ACETYLGALACTOSAMINYL 1-PHOSPHATE TRANSFERASE-RELATED"/>
    <property type="match status" value="1"/>
</dbReference>
<protein>
    <submittedName>
        <fullName evidence="10">Sugar transferase</fullName>
    </submittedName>
</protein>
<evidence type="ECO:0000256" key="6">
    <source>
        <dbReference type="ARBA" id="ARBA00023136"/>
    </source>
</evidence>
<proteinExistence type="inferred from homology"/>
<dbReference type="NCBIfam" id="TIGR03025">
    <property type="entry name" value="EPS_sugtrans"/>
    <property type="match status" value="1"/>
</dbReference>
<dbReference type="AlphaFoldDB" id="A0A3N5CQT3"/>
<dbReference type="GO" id="GO:0016020">
    <property type="term" value="C:membrane"/>
    <property type="evidence" value="ECO:0007669"/>
    <property type="project" value="UniProtKB-SubCell"/>
</dbReference>
<feature type="transmembrane region" description="Helical" evidence="8">
    <location>
        <begin position="149"/>
        <end position="172"/>
    </location>
</feature>
<evidence type="ECO:0000256" key="4">
    <source>
        <dbReference type="ARBA" id="ARBA00022692"/>
    </source>
</evidence>
<feature type="transmembrane region" description="Helical" evidence="8">
    <location>
        <begin position="54"/>
        <end position="77"/>
    </location>
</feature>
<name>A0A3N5CQT3_9SPHN</name>
<comment type="similarity">
    <text evidence="2">Belongs to the bacterial sugar transferase family.</text>
</comment>
<keyword evidence="7" id="KW-0270">Exopolysaccharide synthesis</keyword>
<evidence type="ECO:0000256" key="3">
    <source>
        <dbReference type="ARBA" id="ARBA00022679"/>
    </source>
</evidence>
<feature type="transmembrane region" description="Helical" evidence="8">
    <location>
        <begin position="89"/>
        <end position="106"/>
    </location>
</feature>
<feature type="domain" description="Bacterial sugar transferase" evidence="9">
    <location>
        <begin position="299"/>
        <end position="485"/>
    </location>
</feature>
<feature type="transmembrane region" description="Helical" evidence="8">
    <location>
        <begin position="126"/>
        <end position="143"/>
    </location>
</feature>
<dbReference type="GO" id="GO:0016780">
    <property type="term" value="F:phosphotransferase activity, for other substituted phosphate groups"/>
    <property type="evidence" value="ECO:0007669"/>
    <property type="project" value="TreeGrafter"/>
</dbReference>
<evidence type="ECO:0000256" key="5">
    <source>
        <dbReference type="ARBA" id="ARBA00022989"/>
    </source>
</evidence>
<dbReference type="EMBL" id="RPFZ01000001">
    <property type="protein sequence ID" value="RPF71443.1"/>
    <property type="molecule type" value="Genomic_DNA"/>
</dbReference>
<keyword evidence="6 8" id="KW-0472">Membrane</keyword>
<keyword evidence="5 8" id="KW-1133">Transmembrane helix</keyword>
<dbReference type="RefSeq" id="WP_123879903.1">
    <property type="nucleotide sequence ID" value="NZ_RPFZ01000001.1"/>
</dbReference>
<dbReference type="PANTHER" id="PTHR30576">
    <property type="entry name" value="COLANIC BIOSYNTHESIS UDP-GLUCOSE LIPID CARRIER TRANSFERASE"/>
    <property type="match status" value="1"/>
</dbReference>
<keyword evidence="3 10" id="KW-0808">Transferase</keyword>
<comment type="caution">
    <text evidence="10">The sequence shown here is derived from an EMBL/GenBank/DDBJ whole genome shotgun (WGS) entry which is preliminary data.</text>
</comment>
<feature type="transmembrane region" description="Helical" evidence="8">
    <location>
        <begin position="301"/>
        <end position="325"/>
    </location>
</feature>
<keyword evidence="11" id="KW-1185">Reference proteome</keyword>
<sequence length="490" mass="54481">MDDLVQSRDGSPSEADNALIYPLARAGERPERRIPRAPEAGLARSLERRRLQAYIGMLIVDMLVLNASFAGCALIYLGGTGSAAAVQDGLLPGHLLLPIYLTIALFNGSYSRSCLVDWVCASKKAILALVVSGFVLNFLAFFAKMNEQFSRLIFLVAFVTTGVLFVVFRIALARFLISRWGPTAVNTLVIGAGGPPFRLYHAYHVDAHEHALRPDVGDPVALDRLAKYLRNMDRVIVSCPSETRHAWAEVLKGSGIQGEIVDRLTYEIGALGVEHHDGAGMSSLRVSIGHLGMRARGTKRLFDLGLTIPALIVLSPLLALCAVLIKLEDGGPILFRQRRMGRGNRFFDIYKFRSMREADEDGERSASRDDERITRIGRFMRRTSIDELPQLINVLLGDMSLVGPRPHALGSQAGSKLFWQVDRKYWQRHSLRPGITGLAQVRGLRGATDTERDLSERLGADLEYLRQWSIWQDILILFATVRVLVHDRAF</sequence>
<evidence type="ECO:0000256" key="2">
    <source>
        <dbReference type="ARBA" id="ARBA00006464"/>
    </source>
</evidence>
<dbReference type="InterPro" id="IPR017475">
    <property type="entry name" value="EPS_sugar_tfrase"/>
</dbReference>
<dbReference type="InterPro" id="IPR003362">
    <property type="entry name" value="Bact_transf"/>
</dbReference>
<evidence type="ECO:0000259" key="9">
    <source>
        <dbReference type="Pfam" id="PF02397"/>
    </source>
</evidence>
<evidence type="ECO:0000313" key="11">
    <source>
        <dbReference type="Proteomes" id="UP000275232"/>
    </source>
</evidence>
<evidence type="ECO:0000256" key="8">
    <source>
        <dbReference type="SAM" id="Phobius"/>
    </source>
</evidence>
<dbReference type="Pfam" id="PF02397">
    <property type="entry name" value="Bac_transf"/>
    <property type="match status" value="1"/>
</dbReference>
<accession>A0A3N5CQT3</accession>
<dbReference type="Proteomes" id="UP000275232">
    <property type="component" value="Unassembled WGS sequence"/>
</dbReference>
<reference evidence="10 11" key="1">
    <citation type="submission" date="2018-11" db="EMBL/GenBank/DDBJ databases">
        <title>Erythrobacter spongiae sp. nov., isolated from a marine sponge.</title>
        <authorList>
            <person name="Zhuang L."/>
            <person name="Luo L."/>
        </authorList>
    </citation>
    <scope>NUCLEOTIDE SEQUENCE [LARGE SCALE GENOMIC DNA]</scope>
    <source>
        <strain evidence="10 11">HN-E23</strain>
    </source>
</reference>
<gene>
    <name evidence="10" type="ORF">EG799_07310</name>
</gene>
<comment type="subcellular location">
    <subcellularLocation>
        <location evidence="1">Membrane</location>
        <topology evidence="1">Multi-pass membrane protein</topology>
    </subcellularLocation>
</comment>